<evidence type="ECO:0000259" key="1">
    <source>
        <dbReference type="PROSITE" id="PS50181"/>
    </source>
</evidence>
<proteinExistence type="predicted"/>
<dbReference type="InterPro" id="IPR036047">
    <property type="entry name" value="F-box-like_dom_sf"/>
</dbReference>
<dbReference type="PANTHER" id="PTHR31111">
    <property type="entry name" value="BNAA05G37150D PROTEIN-RELATED"/>
    <property type="match status" value="1"/>
</dbReference>
<evidence type="ECO:0000313" key="2">
    <source>
        <dbReference type="EMBL" id="CAA7059241.1"/>
    </source>
</evidence>
<reference evidence="2" key="1">
    <citation type="submission" date="2020-01" db="EMBL/GenBank/DDBJ databases">
        <authorList>
            <person name="Mishra B."/>
        </authorList>
    </citation>
    <scope>NUCLEOTIDE SEQUENCE [LARGE SCALE GENOMIC DNA]</scope>
</reference>
<feature type="domain" description="F-box" evidence="1">
    <location>
        <begin position="1"/>
        <end position="48"/>
    </location>
</feature>
<gene>
    <name evidence="2" type="ORF">MERR_LOCUS46477</name>
</gene>
<dbReference type="AlphaFoldDB" id="A0A6D2L4F8"/>
<dbReference type="EMBL" id="CACVBM020001762">
    <property type="protein sequence ID" value="CAA7059241.1"/>
    <property type="molecule type" value="Genomic_DNA"/>
</dbReference>
<protein>
    <recommendedName>
        <fullName evidence="1">F-box domain-containing protein</fullName>
    </recommendedName>
</protein>
<dbReference type="Pfam" id="PF08268">
    <property type="entry name" value="FBA_3"/>
    <property type="match status" value="1"/>
</dbReference>
<dbReference type="SMART" id="SM00256">
    <property type="entry name" value="FBOX"/>
    <property type="match status" value="1"/>
</dbReference>
<dbReference type="SUPFAM" id="SSF81383">
    <property type="entry name" value="F-box domain"/>
    <property type="match status" value="1"/>
</dbReference>
<evidence type="ECO:0000313" key="3">
    <source>
        <dbReference type="Proteomes" id="UP000467841"/>
    </source>
</evidence>
<dbReference type="Gene3D" id="1.20.1280.50">
    <property type="match status" value="1"/>
</dbReference>
<sequence length="409" mass="47922">MMSSIPNDLITEIFLRLPSKSVARFRCVSKQWGFILFRPYFTELFLTRSSACPRLLFAVKFDTGDWHLFSSLQPLNPYGKQSSLLVTADFRMKFNRDLLMGFCRYGSGLFYFRHERTKIRSSLSSNEEWDVLYAICNPSTGQYAVLPKLRRRDKYLNSFLGFDPIDKQFKVLSIAYRFRDSRILTLGPGKLSWRKIHCPFAHRPLCQGICIDGVLYYLSVRSDDDMSYGIVCFDVRSENFKFLDNEAFPYSCPILINYKGKLGLFFRNYDIADAIKLCLWVLDDVEKHEWCKYAFYMSGDDNEIDDCQNLYIVGVTATTGEIVLAEKDTSRYKPFYVFYFSPERKTLHRVEIQGFGEFCDEDRHSVQVFLDHAEDLNVNDSKIFKTSQGLDIIWKRHMDMSHEDKDDDH</sequence>
<dbReference type="Pfam" id="PF00646">
    <property type="entry name" value="F-box"/>
    <property type="match status" value="1"/>
</dbReference>
<dbReference type="InterPro" id="IPR013187">
    <property type="entry name" value="F-box-assoc_dom_typ3"/>
</dbReference>
<dbReference type="Proteomes" id="UP000467841">
    <property type="component" value="Unassembled WGS sequence"/>
</dbReference>
<dbReference type="InterPro" id="IPR017451">
    <property type="entry name" value="F-box-assoc_interact_dom"/>
</dbReference>
<dbReference type="InterPro" id="IPR015915">
    <property type="entry name" value="Kelch-typ_b-propeller"/>
</dbReference>
<dbReference type="SUPFAM" id="SSF117281">
    <property type="entry name" value="Kelch motif"/>
    <property type="match status" value="1"/>
</dbReference>
<comment type="caution">
    <text evidence="2">The sequence shown here is derived from an EMBL/GenBank/DDBJ whole genome shotgun (WGS) entry which is preliminary data.</text>
</comment>
<keyword evidence="3" id="KW-1185">Reference proteome</keyword>
<dbReference type="PANTHER" id="PTHR31111:SF130">
    <property type="entry name" value="F-BOX ASSOCIATED UBIQUITINATION EFFECTOR FAMILY PROTEIN"/>
    <property type="match status" value="1"/>
</dbReference>
<name>A0A6D2L4F8_9BRAS</name>
<dbReference type="CDD" id="cd22157">
    <property type="entry name" value="F-box_AtFBW1-like"/>
    <property type="match status" value="1"/>
</dbReference>
<dbReference type="NCBIfam" id="TIGR01640">
    <property type="entry name" value="F_box_assoc_1"/>
    <property type="match status" value="1"/>
</dbReference>
<dbReference type="PROSITE" id="PS50181">
    <property type="entry name" value="FBOX"/>
    <property type="match status" value="1"/>
</dbReference>
<dbReference type="InterPro" id="IPR001810">
    <property type="entry name" value="F-box_dom"/>
</dbReference>
<accession>A0A6D2L4F8</accession>
<organism evidence="2 3">
    <name type="scientific">Microthlaspi erraticum</name>
    <dbReference type="NCBI Taxonomy" id="1685480"/>
    <lineage>
        <taxon>Eukaryota</taxon>
        <taxon>Viridiplantae</taxon>
        <taxon>Streptophyta</taxon>
        <taxon>Embryophyta</taxon>
        <taxon>Tracheophyta</taxon>
        <taxon>Spermatophyta</taxon>
        <taxon>Magnoliopsida</taxon>
        <taxon>eudicotyledons</taxon>
        <taxon>Gunneridae</taxon>
        <taxon>Pentapetalae</taxon>
        <taxon>rosids</taxon>
        <taxon>malvids</taxon>
        <taxon>Brassicales</taxon>
        <taxon>Brassicaceae</taxon>
        <taxon>Coluteocarpeae</taxon>
        <taxon>Microthlaspi</taxon>
    </lineage>
</organism>
<dbReference type="OrthoDB" id="1025923at2759"/>